<organism evidence="1">
    <name type="scientific">Timema poppense</name>
    <name type="common">Walking stick</name>
    <dbReference type="NCBI Taxonomy" id="170557"/>
    <lineage>
        <taxon>Eukaryota</taxon>
        <taxon>Metazoa</taxon>
        <taxon>Ecdysozoa</taxon>
        <taxon>Arthropoda</taxon>
        <taxon>Hexapoda</taxon>
        <taxon>Insecta</taxon>
        <taxon>Pterygota</taxon>
        <taxon>Neoptera</taxon>
        <taxon>Polyneoptera</taxon>
        <taxon>Phasmatodea</taxon>
        <taxon>Timematodea</taxon>
        <taxon>Timematoidea</taxon>
        <taxon>Timematidae</taxon>
        <taxon>Timema</taxon>
    </lineage>
</organism>
<accession>A0A7R9DMR8</accession>
<protein>
    <submittedName>
        <fullName evidence="1">Uncharacterized protein</fullName>
    </submittedName>
</protein>
<dbReference type="EMBL" id="OD014363">
    <property type="protein sequence ID" value="CAD7417642.1"/>
    <property type="molecule type" value="Genomic_DNA"/>
</dbReference>
<proteinExistence type="predicted"/>
<evidence type="ECO:0000313" key="1">
    <source>
        <dbReference type="EMBL" id="CAD7417642.1"/>
    </source>
</evidence>
<reference evidence="1" key="1">
    <citation type="submission" date="2020-11" db="EMBL/GenBank/DDBJ databases">
        <authorList>
            <person name="Tran Van P."/>
        </authorList>
    </citation>
    <scope>NUCLEOTIDE SEQUENCE</scope>
</reference>
<sequence>MYPHPVVRSDMYPHNVARSYMYPHTVTRSDMYPPPVARSDMYPHPVARSDMYPHTVSRSNMYPHTVTHSDMYPHTVARSDMYPHTVARSDMYPHTVARSDMYPHNVARSDMYPHPVARSDMYPHTVSRSDMYPHTVTHSDMYPHPVARSDMYPHTVARSDTYPHLVAPFGAMADGCNVDLLNIIESTQNGDIRFLATPPTSYSVVPQTDHSSLYSTLHLVCPSQLQNFRLLLAQKLTRDLGTSVHVIGPVDDLKLTGKDNKLVKQIVGFDGNSVFVLADAKKKGGEGNSELRKVLTHKPDPCLQYPQNTYGTTFVSQNFLEARASGRKQFLQVVSHRLADALSTELYEDCVCFLRDGVHAETRCRVSGRKERERLEVGQGLAMRYRDESIDNSWYLYRPSAWGTLELRRVQKLLL</sequence>
<gene>
    <name evidence="1" type="ORF">TPSB3V08_LOCUS11928</name>
</gene>
<dbReference type="AlphaFoldDB" id="A0A7R9DMR8"/>
<name>A0A7R9DMR8_TIMPO</name>